<dbReference type="InterPro" id="IPR009056">
    <property type="entry name" value="Cyt_c-like_dom"/>
</dbReference>
<keyword evidence="10" id="KW-1185">Reference proteome</keyword>
<reference evidence="9" key="1">
    <citation type="submission" date="2022-03" db="EMBL/GenBank/DDBJ databases">
        <title>Fererhizobium litorale gen. nov., sp. nov., isolated from sandy sediments of the Sea of Japan seashore.</title>
        <authorList>
            <person name="Romanenko L."/>
            <person name="Kurilenko V."/>
            <person name="Otstavnykh N."/>
            <person name="Svetashev V."/>
            <person name="Tekutyeva L."/>
            <person name="Isaeva M."/>
            <person name="Mikhailov V."/>
        </authorList>
    </citation>
    <scope>NUCLEOTIDE SEQUENCE</scope>
    <source>
        <strain evidence="9">KMM 9576</strain>
    </source>
</reference>
<dbReference type="GO" id="GO:0020037">
    <property type="term" value="F:heme binding"/>
    <property type="evidence" value="ECO:0007669"/>
    <property type="project" value="InterPro"/>
</dbReference>
<evidence type="ECO:0000256" key="6">
    <source>
        <dbReference type="PROSITE-ProRule" id="PRU00433"/>
    </source>
</evidence>
<comment type="caution">
    <text evidence="9">The sequence shown here is derived from an EMBL/GenBank/DDBJ whole genome shotgun (WGS) entry which is preliminary data.</text>
</comment>
<evidence type="ECO:0000256" key="3">
    <source>
        <dbReference type="ARBA" id="ARBA00022723"/>
    </source>
</evidence>
<evidence type="ECO:0000313" key="10">
    <source>
        <dbReference type="Proteomes" id="UP001161580"/>
    </source>
</evidence>
<dbReference type="InterPro" id="IPR002327">
    <property type="entry name" value="Cyt_c_1A/1B"/>
</dbReference>
<feature type="chain" id="PRO_5042009867" evidence="7">
    <location>
        <begin position="25"/>
        <end position="125"/>
    </location>
</feature>
<dbReference type="PANTHER" id="PTHR11961">
    <property type="entry name" value="CYTOCHROME C"/>
    <property type="match status" value="1"/>
</dbReference>
<keyword evidence="1" id="KW-0813">Transport</keyword>
<dbReference type="Gene3D" id="1.10.760.10">
    <property type="entry name" value="Cytochrome c-like domain"/>
    <property type="match status" value="1"/>
</dbReference>
<dbReference type="SUPFAM" id="SSF46626">
    <property type="entry name" value="Cytochrome c"/>
    <property type="match status" value="1"/>
</dbReference>
<evidence type="ECO:0000256" key="4">
    <source>
        <dbReference type="ARBA" id="ARBA00022982"/>
    </source>
</evidence>
<keyword evidence="4" id="KW-0249">Electron transport</keyword>
<gene>
    <name evidence="9" type="ORF">MRS75_00100</name>
</gene>
<evidence type="ECO:0000256" key="1">
    <source>
        <dbReference type="ARBA" id="ARBA00022448"/>
    </source>
</evidence>
<evidence type="ECO:0000256" key="7">
    <source>
        <dbReference type="SAM" id="SignalP"/>
    </source>
</evidence>
<dbReference type="AlphaFoldDB" id="A0AAE3QC63"/>
<dbReference type="Pfam" id="PF00034">
    <property type="entry name" value="Cytochrom_C"/>
    <property type="match status" value="1"/>
</dbReference>
<keyword evidence="2 6" id="KW-0349">Heme</keyword>
<dbReference type="InterPro" id="IPR036909">
    <property type="entry name" value="Cyt_c-like_dom_sf"/>
</dbReference>
<accession>A0AAE3QC63</accession>
<evidence type="ECO:0000256" key="5">
    <source>
        <dbReference type="ARBA" id="ARBA00023004"/>
    </source>
</evidence>
<dbReference type="PRINTS" id="PR00604">
    <property type="entry name" value="CYTCHRMECIAB"/>
</dbReference>
<feature type="domain" description="Cytochrome c" evidence="8">
    <location>
        <begin position="26"/>
        <end position="123"/>
    </location>
</feature>
<protein>
    <submittedName>
        <fullName evidence="9">Cytochrome c family protein</fullName>
    </submittedName>
</protein>
<dbReference type="Proteomes" id="UP001161580">
    <property type="component" value="Unassembled WGS sequence"/>
</dbReference>
<organism evidence="9 10">
    <name type="scientific">Ferirhizobium litorale</name>
    <dbReference type="NCBI Taxonomy" id="2927786"/>
    <lineage>
        <taxon>Bacteria</taxon>
        <taxon>Pseudomonadati</taxon>
        <taxon>Pseudomonadota</taxon>
        <taxon>Alphaproteobacteria</taxon>
        <taxon>Hyphomicrobiales</taxon>
        <taxon>Rhizobiaceae</taxon>
        <taxon>Ferirhizobium</taxon>
    </lineage>
</organism>
<evidence type="ECO:0000259" key="8">
    <source>
        <dbReference type="PROSITE" id="PS51007"/>
    </source>
</evidence>
<dbReference type="GO" id="GO:0009055">
    <property type="term" value="F:electron transfer activity"/>
    <property type="evidence" value="ECO:0007669"/>
    <property type="project" value="InterPro"/>
</dbReference>
<dbReference type="EMBL" id="JALDYZ010000001">
    <property type="protein sequence ID" value="MDI7920479.1"/>
    <property type="molecule type" value="Genomic_DNA"/>
</dbReference>
<dbReference type="RefSeq" id="WP_311784676.1">
    <property type="nucleotide sequence ID" value="NZ_JALDYY010000001.1"/>
</dbReference>
<keyword evidence="3 6" id="KW-0479">Metal-binding</keyword>
<keyword evidence="7" id="KW-0732">Signal</keyword>
<name>A0AAE3QC63_9HYPH</name>
<keyword evidence="5 6" id="KW-0408">Iron</keyword>
<evidence type="ECO:0000256" key="2">
    <source>
        <dbReference type="ARBA" id="ARBA00022617"/>
    </source>
</evidence>
<dbReference type="PROSITE" id="PS51007">
    <property type="entry name" value="CYTC"/>
    <property type="match status" value="1"/>
</dbReference>
<dbReference type="GO" id="GO:0046872">
    <property type="term" value="F:metal ion binding"/>
    <property type="evidence" value="ECO:0007669"/>
    <property type="project" value="UniProtKB-KW"/>
</dbReference>
<proteinExistence type="predicted"/>
<evidence type="ECO:0000313" key="9">
    <source>
        <dbReference type="EMBL" id="MDI7920479.1"/>
    </source>
</evidence>
<sequence length="125" mass="13087">MKKAAQLAAMAILVVTMPLSVAKADGDPGNGKKLFARCSACHVTGDQNRVGPGLQNIVGRPAGAVAGYKYSAAMKSSGLVWNDVTLDAFLKSPQAIVKGSRMSLSLPKDQDRADVIAYLKTLIAQ</sequence>
<feature type="signal peptide" evidence="7">
    <location>
        <begin position="1"/>
        <end position="24"/>
    </location>
</feature>